<comment type="similarity">
    <text evidence="1">Belongs to the anaerobic coproporphyrinogen-III oxidase family. HemW subfamily.</text>
</comment>
<dbReference type="SFLD" id="SFLDS00029">
    <property type="entry name" value="Radical_SAM"/>
    <property type="match status" value="1"/>
</dbReference>
<dbReference type="InterPro" id="IPR006638">
    <property type="entry name" value="Elp3/MiaA/NifB-like_rSAM"/>
</dbReference>
<accession>A0A6V8NLY8</accession>
<dbReference type="GO" id="GO:0051539">
    <property type="term" value="F:4 iron, 4 sulfur cluster binding"/>
    <property type="evidence" value="ECO:0007669"/>
    <property type="project" value="UniProtKB-UniRule"/>
</dbReference>
<evidence type="ECO:0000256" key="9">
    <source>
        <dbReference type="RuleBase" id="RU364116"/>
    </source>
</evidence>
<evidence type="ECO:0000256" key="3">
    <source>
        <dbReference type="ARBA" id="ARBA00022617"/>
    </source>
</evidence>
<evidence type="ECO:0000313" key="12">
    <source>
        <dbReference type="Proteomes" id="UP000580051"/>
    </source>
</evidence>
<evidence type="ECO:0000256" key="6">
    <source>
        <dbReference type="ARBA" id="ARBA00023004"/>
    </source>
</evidence>
<feature type="domain" description="Radical SAM core" evidence="10">
    <location>
        <begin position="1"/>
        <end position="238"/>
    </location>
</feature>
<comment type="subcellular location">
    <subcellularLocation>
        <location evidence="9">Cytoplasm</location>
    </subcellularLocation>
</comment>
<dbReference type="SUPFAM" id="SSF102114">
    <property type="entry name" value="Radical SAM enzymes"/>
    <property type="match status" value="1"/>
</dbReference>
<name>A0A6V8NLY8_9ACTN</name>
<dbReference type="GO" id="GO:0006779">
    <property type="term" value="P:porphyrin-containing compound biosynthetic process"/>
    <property type="evidence" value="ECO:0007669"/>
    <property type="project" value="InterPro"/>
</dbReference>
<comment type="caution">
    <text evidence="11">The sequence shown here is derived from an EMBL/GenBank/DDBJ whole genome shotgun (WGS) entry which is preliminary data.</text>
</comment>
<evidence type="ECO:0000256" key="8">
    <source>
        <dbReference type="ARBA" id="ARBA00023186"/>
    </source>
</evidence>
<dbReference type="PANTHER" id="PTHR13932:SF5">
    <property type="entry name" value="RADICAL S-ADENOSYL METHIONINE DOMAIN-CONTAINING PROTEIN 1, MITOCHONDRIAL"/>
    <property type="match status" value="1"/>
</dbReference>
<dbReference type="Gene3D" id="3.20.20.70">
    <property type="entry name" value="Aldolase class I"/>
    <property type="match status" value="1"/>
</dbReference>
<organism evidence="11 12">
    <name type="scientific">Candidatus Hakubella thermalkaliphila</name>
    <dbReference type="NCBI Taxonomy" id="2754717"/>
    <lineage>
        <taxon>Bacteria</taxon>
        <taxon>Bacillati</taxon>
        <taxon>Actinomycetota</taxon>
        <taxon>Actinomycetota incertae sedis</taxon>
        <taxon>Candidatus Hakubellales</taxon>
        <taxon>Candidatus Hakubellaceae</taxon>
        <taxon>Candidatus Hakubella</taxon>
    </lineage>
</organism>
<evidence type="ECO:0000256" key="2">
    <source>
        <dbReference type="ARBA" id="ARBA00017228"/>
    </source>
</evidence>
<sequence>MKDLSVYFHIPFCKTKCRYCNFNSYSDLEFLFDDYASALRQDFYSFQHRSQEFLVQTVYLGGGTPSLLSLHLLEEITKSLKGVFHLSPGCEVSIEVNPETIYPNYAHGLQGLGINRISLGVQSFDPQVLRRLGRGHDVEQSIRSFQFLRRAGFDNINIDLIFGVPGQSLPGWQRTLESALALEPEHLSLYCLTIEKDLKFKTEQSYAGELDQVLGERYLVDEKTQMEMMQLSQALLEREGFQHYEISNFCLPGFQCQHNLTYWRRGEYLGFGAGAHSFLDGKRFSRIGDPKRFVAAVRAGEVPISFQEELSPEQDLLEEIYLRLRTNSGFEGLDWPKYGATPKRKQFFKKVEKLREEGFVVGEGEKIYLTDKGRFLVDSLILELV</sequence>
<dbReference type="AlphaFoldDB" id="A0A6V8NLY8"/>
<evidence type="ECO:0000256" key="7">
    <source>
        <dbReference type="ARBA" id="ARBA00023014"/>
    </source>
</evidence>
<keyword evidence="6 9" id="KW-0408">Iron</keyword>
<dbReference type="InterPro" id="IPR007197">
    <property type="entry name" value="rSAM"/>
</dbReference>
<gene>
    <name evidence="11" type="ORF">HKBW3S06_00605</name>
</gene>
<dbReference type="EMBL" id="BLRV01000041">
    <property type="protein sequence ID" value="GFP21379.1"/>
    <property type="molecule type" value="Genomic_DNA"/>
</dbReference>
<dbReference type="InterPro" id="IPR010723">
    <property type="entry name" value="HemN_C"/>
</dbReference>
<evidence type="ECO:0000256" key="5">
    <source>
        <dbReference type="ARBA" id="ARBA00022723"/>
    </source>
</evidence>
<keyword evidence="4 9" id="KW-0949">S-adenosyl-L-methionine</keyword>
<dbReference type="SFLD" id="SFLDF00562">
    <property type="entry name" value="HemN-like__clustered_with_heat"/>
    <property type="match status" value="1"/>
</dbReference>
<keyword evidence="3 9" id="KW-0349">Heme</keyword>
<dbReference type="NCBIfam" id="TIGR00539">
    <property type="entry name" value="hemN_rel"/>
    <property type="match status" value="1"/>
</dbReference>
<proteinExistence type="inferred from homology"/>
<comment type="function">
    <text evidence="9">Probably acts as a heme chaperone, transferring heme to an unknown acceptor. Binds one molecule of heme per monomer, possibly covalently. Binds 1 [4Fe-4S] cluster. The cluster is coordinated with 3 cysteines and an exchangeable S-adenosyl-L-methionine.</text>
</comment>
<protein>
    <recommendedName>
        <fullName evidence="2 9">Heme chaperone HemW</fullName>
    </recommendedName>
</protein>
<dbReference type="SFLD" id="SFLDG01065">
    <property type="entry name" value="anaerobic_coproporphyrinogen-I"/>
    <property type="match status" value="1"/>
</dbReference>
<evidence type="ECO:0000256" key="1">
    <source>
        <dbReference type="ARBA" id="ARBA00006100"/>
    </source>
</evidence>
<dbReference type="PROSITE" id="PS51918">
    <property type="entry name" value="RADICAL_SAM"/>
    <property type="match status" value="1"/>
</dbReference>
<dbReference type="InterPro" id="IPR013785">
    <property type="entry name" value="Aldolase_TIM"/>
</dbReference>
<dbReference type="GO" id="GO:0005737">
    <property type="term" value="C:cytoplasm"/>
    <property type="evidence" value="ECO:0007669"/>
    <property type="project" value="UniProtKB-SubCell"/>
</dbReference>
<dbReference type="Pfam" id="PF04055">
    <property type="entry name" value="Radical_SAM"/>
    <property type="match status" value="1"/>
</dbReference>
<dbReference type="PANTHER" id="PTHR13932">
    <property type="entry name" value="COPROPORPHYRINIGEN III OXIDASE"/>
    <property type="match status" value="1"/>
</dbReference>
<dbReference type="InterPro" id="IPR058240">
    <property type="entry name" value="rSAM_sf"/>
</dbReference>
<dbReference type="RefSeq" id="WP_176226511.1">
    <property type="nucleotide sequence ID" value="NZ_BLRV01000041.1"/>
</dbReference>
<keyword evidence="9" id="KW-0004">4Fe-4S</keyword>
<dbReference type="GO" id="GO:0046872">
    <property type="term" value="F:metal ion binding"/>
    <property type="evidence" value="ECO:0007669"/>
    <property type="project" value="UniProtKB-UniRule"/>
</dbReference>
<dbReference type="Pfam" id="PF06969">
    <property type="entry name" value="HemN_C"/>
    <property type="match status" value="1"/>
</dbReference>
<keyword evidence="7 9" id="KW-0411">Iron-sulfur</keyword>
<keyword evidence="5 9" id="KW-0479">Metal-binding</keyword>
<keyword evidence="9" id="KW-0963">Cytoplasm</keyword>
<evidence type="ECO:0000313" key="11">
    <source>
        <dbReference type="EMBL" id="GFP21379.1"/>
    </source>
</evidence>
<dbReference type="Proteomes" id="UP000580051">
    <property type="component" value="Unassembled WGS sequence"/>
</dbReference>
<dbReference type="SFLD" id="SFLDF00288">
    <property type="entry name" value="HemN-like__clustered_with_nucl"/>
    <property type="match status" value="1"/>
</dbReference>
<dbReference type="InterPro" id="IPR034505">
    <property type="entry name" value="Coproporphyrinogen-III_oxidase"/>
</dbReference>
<dbReference type="SMART" id="SM00729">
    <property type="entry name" value="Elp3"/>
    <property type="match status" value="1"/>
</dbReference>
<keyword evidence="8 9" id="KW-0143">Chaperone</keyword>
<dbReference type="CDD" id="cd01335">
    <property type="entry name" value="Radical_SAM"/>
    <property type="match status" value="1"/>
</dbReference>
<dbReference type="GO" id="GO:0004109">
    <property type="term" value="F:coproporphyrinogen oxidase activity"/>
    <property type="evidence" value="ECO:0007669"/>
    <property type="project" value="InterPro"/>
</dbReference>
<reference evidence="11 12" key="1">
    <citation type="journal article" date="2020" name="Front. Microbiol.">
        <title>Single-cell genomics of novel Actinobacteria with the Wood-Ljungdahl pathway discovered in a serpentinizing system.</title>
        <authorList>
            <person name="Merino N."/>
            <person name="Kawai M."/>
            <person name="Boyd E.S."/>
            <person name="Colman D.R."/>
            <person name="McGlynn S.E."/>
            <person name="Nealson K.H."/>
            <person name="Kurokawa K."/>
            <person name="Hongoh Y."/>
        </authorList>
    </citation>
    <scope>NUCLEOTIDE SEQUENCE [LARGE SCALE GENOMIC DNA]</scope>
    <source>
        <strain evidence="11 12">S06</strain>
    </source>
</reference>
<evidence type="ECO:0000259" key="10">
    <source>
        <dbReference type="PROSITE" id="PS51918"/>
    </source>
</evidence>
<dbReference type="InterPro" id="IPR004559">
    <property type="entry name" value="HemW-like"/>
</dbReference>
<evidence type="ECO:0000256" key="4">
    <source>
        <dbReference type="ARBA" id="ARBA00022691"/>
    </source>
</evidence>